<dbReference type="AlphaFoldDB" id="A0AAV7RMV6"/>
<reference evidence="2" key="1">
    <citation type="journal article" date="2022" name="bioRxiv">
        <title>Sequencing and chromosome-scale assembly of the giantPleurodeles waltlgenome.</title>
        <authorList>
            <person name="Brown T."/>
            <person name="Elewa A."/>
            <person name="Iarovenko S."/>
            <person name="Subramanian E."/>
            <person name="Araus A.J."/>
            <person name="Petzold A."/>
            <person name="Susuki M."/>
            <person name="Suzuki K.-i.T."/>
            <person name="Hayashi T."/>
            <person name="Toyoda A."/>
            <person name="Oliveira C."/>
            <person name="Osipova E."/>
            <person name="Leigh N.D."/>
            <person name="Simon A."/>
            <person name="Yun M.H."/>
        </authorList>
    </citation>
    <scope>NUCLEOTIDE SEQUENCE</scope>
    <source>
        <strain evidence="2">20211129_DDA</strain>
        <tissue evidence="2">Liver</tissue>
    </source>
</reference>
<name>A0AAV7RMV6_PLEWA</name>
<protein>
    <submittedName>
        <fullName evidence="2">Uncharacterized protein</fullName>
    </submittedName>
</protein>
<feature type="compositionally biased region" description="Basic and acidic residues" evidence="1">
    <location>
        <begin position="1"/>
        <end position="13"/>
    </location>
</feature>
<keyword evidence="3" id="KW-1185">Reference proteome</keyword>
<dbReference type="Proteomes" id="UP001066276">
    <property type="component" value="Chromosome 5"/>
</dbReference>
<sequence length="126" mass="13750">MDVHARGGAREAEDQTSVKTKPCRPATSFTQLQGITIGARKALFSVTSRAPRPITTTAAPASPPPPPATFLTSAKNRGARKKECRKRWHGRPRRHAERPNEVPLNVAIAVNSGSRVQYSNRVTRGE</sequence>
<evidence type="ECO:0000313" key="2">
    <source>
        <dbReference type="EMBL" id="KAJ1153811.1"/>
    </source>
</evidence>
<feature type="compositionally biased region" description="Basic residues" evidence="1">
    <location>
        <begin position="77"/>
        <end position="96"/>
    </location>
</feature>
<organism evidence="2 3">
    <name type="scientific">Pleurodeles waltl</name>
    <name type="common">Iberian ribbed newt</name>
    <dbReference type="NCBI Taxonomy" id="8319"/>
    <lineage>
        <taxon>Eukaryota</taxon>
        <taxon>Metazoa</taxon>
        <taxon>Chordata</taxon>
        <taxon>Craniata</taxon>
        <taxon>Vertebrata</taxon>
        <taxon>Euteleostomi</taxon>
        <taxon>Amphibia</taxon>
        <taxon>Batrachia</taxon>
        <taxon>Caudata</taxon>
        <taxon>Salamandroidea</taxon>
        <taxon>Salamandridae</taxon>
        <taxon>Pleurodelinae</taxon>
        <taxon>Pleurodeles</taxon>
    </lineage>
</organism>
<accession>A0AAV7RMV6</accession>
<comment type="caution">
    <text evidence="2">The sequence shown here is derived from an EMBL/GenBank/DDBJ whole genome shotgun (WGS) entry which is preliminary data.</text>
</comment>
<evidence type="ECO:0000256" key="1">
    <source>
        <dbReference type="SAM" id="MobiDB-lite"/>
    </source>
</evidence>
<dbReference type="EMBL" id="JANPWB010000009">
    <property type="protein sequence ID" value="KAJ1153811.1"/>
    <property type="molecule type" value="Genomic_DNA"/>
</dbReference>
<feature type="region of interest" description="Disordered" evidence="1">
    <location>
        <begin position="1"/>
        <end position="24"/>
    </location>
</feature>
<proteinExistence type="predicted"/>
<evidence type="ECO:0000313" key="3">
    <source>
        <dbReference type="Proteomes" id="UP001066276"/>
    </source>
</evidence>
<feature type="region of interest" description="Disordered" evidence="1">
    <location>
        <begin position="52"/>
        <end position="103"/>
    </location>
</feature>
<gene>
    <name evidence="2" type="ORF">NDU88_006569</name>
</gene>